<evidence type="ECO:0000259" key="13">
    <source>
        <dbReference type="Pfam" id="PF02875"/>
    </source>
</evidence>
<evidence type="ECO:0000256" key="1">
    <source>
        <dbReference type="ARBA" id="ARBA00022490"/>
    </source>
</evidence>
<dbReference type="PANTHER" id="PTHR43024">
    <property type="entry name" value="UDP-N-ACETYLMURAMOYL-TRIPEPTIDE--D-ALANYL-D-ALANINE LIGASE"/>
    <property type="match status" value="1"/>
</dbReference>
<keyword evidence="1 10" id="KW-0963">Cytoplasm</keyword>
<evidence type="ECO:0000256" key="2">
    <source>
        <dbReference type="ARBA" id="ARBA00022598"/>
    </source>
</evidence>
<dbReference type="InterPro" id="IPR036615">
    <property type="entry name" value="Mur_ligase_C_dom_sf"/>
</dbReference>
<protein>
    <recommendedName>
        <fullName evidence="10 11">UDP-N-acetylmuramoyl-tripeptide--D-alanyl-D-alanine ligase</fullName>
        <ecNumber evidence="10 11">6.3.2.10</ecNumber>
    </recommendedName>
    <alternativeName>
        <fullName evidence="10">D-alanyl-D-alanine-adding enzyme</fullName>
    </alternativeName>
</protein>
<keyword evidence="2 10" id="KW-0436">Ligase</keyword>
<evidence type="ECO:0000256" key="3">
    <source>
        <dbReference type="ARBA" id="ARBA00022618"/>
    </source>
</evidence>
<dbReference type="SUPFAM" id="SSF63418">
    <property type="entry name" value="MurE/MurF N-terminal domain"/>
    <property type="match status" value="1"/>
</dbReference>
<evidence type="ECO:0000256" key="6">
    <source>
        <dbReference type="ARBA" id="ARBA00022960"/>
    </source>
</evidence>
<dbReference type="InterPro" id="IPR036565">
    <property type="entry name" value="Mur-like_cat_sf"/>
</dbReference>
<dbReference type="HAMAP" id="MF_02019">
    <property type="entry name" value="MurF"/>
    <property type="match status" value="1"/>
</dbReference>
<evidence type="ECO:0000259" key="12">
    <source>
        <dbReference type="Pfam" id="PF01225"/>
    </source>
</evidence>
<dbReference type="InterPro" id="IPR035911">
    <property type="entry name" value="MurE/MurF_N"/>
</dbReference>
<name>A0ABP5AH86_9ACTN</name>
<evidence type="ECO:0000256" key="7">
    <source>
        <dbReference type="ARBA" id="ARBA00022984"/>
    </source>
</evidence>
<dbReference type="SUPFAM" id="SSF53244">
    <property type="entry name" value="MurD-like peptide ligases, peptide-binding domain"/>
    <property type="match status" value="1"/>
</dbReference>
<dbReference type="Pfam" id="PF01225">
    <property type="entry name" value="Mur_ligase"/>
    <property type="match status" value="1"/>
</dbReference>
<keyword evidence="3 10" id="KW-0132">Cell division</keyword>
<evidence type="ECO:0000313" key="15">
    <source>
        <dbReference type="EMBL" id="GAA1911963.1"/>
    </source>
</evidence>
<dbReference type="NCBIfam" id="TIGR01143">
    <property type="entry name" value="murF"/>
    <property type="match status" value="1"/>
</dbReference>
<evidence type="ECO:0000256" key="5">
    <source>
        <dbReference type="ARBA" id="ARBA00022840"/>
    </source>
</evidence>
<keyword evidence="7 10" id="KW-0573">Peptidoglycan synthesis</keyword>
<sequence length="479" mass="48125">MIALGLRELAGVVGGRLADATGDEVVTGAATLDSREVPAGGLFVAMAGEHVDGHDYAVGAHAAGAAAVLAERATGAPSVLVDDVTAALGLLARHVRDRLPDATVLALTGSQGKTGTKDYLAAVLDHAARAAGRTGPDVTVATRGNLNNELGVPLTVLRATEDTRHLVVEMGARGVGHIRLLCDVARPDAAAVLNVGSAHLGEFGSVEAIAQAKGEIVEQLAPTGTAVLAADDPRVAPMASRTRARVLSFGGPGADVAGEVLTTDDRGRATFALTHAGATHEVALALPGRHQVANATAAVALALAAGADLAEAAAGLRAARPDSRWRMEVAERADGVTVVNDAYNANPASVRAALDTLADMTASGRRGVAVLGEMKELGDGAAQAHHEVGAHAGRRGVAVVVAVDAEAGGPAAGLADGAERAGARVVRTAGRDEATAWVRQNVLPGDVVLVKASRGVALEHLAQALLDTPAPTTKEGDLG</sequence>
<comment type="function">
    <text evidence="10 11">Involved in cell wall formation. Catalyzes the final step in the synthesis of UDP-N-acetylmuramoyl-pentapeptide, the precursor of murein.</text>
</comment>
<comment type="caution">
    <text evidence="10">Lacks conserved residue(s) required for the propagation of feature annotation.</text>
</comment>
<comment type="catalytic activity">
    <reaction evidence="10 11">
        <text>D-alanyl-D-alanine + UDP-N-acetyl-alpha-D-muramoyl-L-alanyl-gamma-D-glutamyl-meso-2,6-diaminopimelate + ATP = UDP-N-acetyl-alpha-D-muramoyl-L-alanyl-gamma-D-glutamyl-meso-2,6-diaminopimeloyl-D-alanyl-D-alanine + ADP + phosphate + H(+)</text>
        <dbReference type="Rhea" id="RHEA:28374"/>
        <dbReference type="ChEBI" id="CHEBI:15378"/>
        <dbReference type="ChEBI" id="CHEBI:30616"/>
        <dbReference type="ChEBI" id="CHEBI:43474"/>
        <dbReference type="ChEBI" id="CHEBI:57822"/>
        <dbReference type="ChEBI" id="CHEBI:61386"/>
        <dbReference type="ChEBI" id="CHEBI:83905"/>
        <dbReference type="ChEBI" id="CHEBI:456216"/>
        <dbReference type="EC" id="6.3.2.10"/>
    </reaction>
</comment>
<evidence type="ECO:0000259" key="14">
    <source>
        <dbReference type="Pfam" id="PF08245"/>
    </source>
</evidence>
<evidence type="ECO:0000256" key="11">
    <source>
        <dbReference type="RuleBase" id="RU004136"/>
    </source>
</evidence>
<dbReference type="Proteomes" id="UP001501612">
    <property type="component" value="Unassembled WGS sequence"/>
</dbReference>
<feature type="domain" description="Mur ligase C-terminal" evidence="13">
    <location>
        <begin position="326"/>
        <end position="454"/>
    </location>
</feature>
<dbReference type="InterPro" id="IPR051046">
    <property type="entry name" value="MurCDEF_CellWall_CoF430Synth"/>
</dbReference>
<dbReference type="InterPro" id="IPR013221">
    <property type="entry name" value="Mur_ligase_cen"/>
</dbReference>
<dbReference type="RefSeq" id="WP_344005030.1">
    <property type="nucleotide sequence ID" value="NZ_BAAAMY010000002.1"/>
</dbReference>
<keyword evidence="9 10" id="KW-0961">Cell wall biogenesis/degradation</keyword>
<dbReference type="PANTHER" id="PTHR43024:SF1">
    <property type="entry name" value="UDP-N-ACETYLMURAMOYL-TRIPEPTIDE--D-ALANYL-D-ALANINE LIGASE"/>
    <property type="match status" value="1"/>
</dbReference>
<dbReference type="Pfam" id="PF08245">
    <property type="entry name" value="Mur_ligase_M"/>
    <property type="match status" value="1"/>
</dbReference>
<keyword evidence="5 10" id="KW-0067">ATP-binding</keyword>
<dbReference type="Gene3D" id="3.90.190.20">
    <property type="entry name" value="Mur ligase, C-terminal domain"/>
    <property type="match status" value="1"/>
</dbReference>
<gene>
    <name evidence="10" type="primary">murF</name>
    <name evidence="15" type="ORF">GCM10009737_11820</name>
</gene>
<evidence type="ECO:0000256" key="4">
    <source>
        <dbReference type="ARBA" id="ARBA00022741"/>
    </source>
</evidence>
<proteinExistence type="inferred from homology"/>
<dbReference type="EC" id="6.3.2.10" evidence="10 11"/>
<feature type="domain" description="Mur ligase N-terminal catalytic" evidence="12">
    <location>
        <begin position="31"/>
        <end position="74"/>
    </location>
</feature>
<keyword evidence="8 10" id="KW-0131">Cell cycle</keyword>
<evidence type="ECO:0000256" key="10">
    <source>
        <dbReference type="HAMAP-Rule" id="MF_02019"/>
    </source>
</evidence>
<dbReference type="InterPro" id="IPR000713">
    <property type="entry name" value="Mur_ligase_N"/>
</dbReference>
<keyword evidence="6 10" id="KW-0133">Cell shape</keyword>
<dbReference type="Gene3D" id="3.40.1190.10">
    <property type="entry name" value="Mur-like, catalytic domain"/>
    <property type="match status" value="1"/>
</dbReference>
<evidence type="ECO:0000256" key="8">
    <source>
        <dbReference type="ARBA" id="ARBA00023306"/>
    </source>
</evidence>
<dbReference type="EMBL" id="BAAAMY010000002">
    <property type="protein sequence ID" value="GAA1911963.1"/>
    <property type="molecule type" value="Genomic_DNA"/>
</dbReference>
<keyword evidence="16" id="KW-1185">Reference proteome</keyword>
<feature type="domain" description="Mur ligase central" evidence="14">
    <location>
        <begin position="108"/>
        <end position="302"/>
    </location>
</feature>
<dbReference type="Pfam" id="PF02875">
    <property type="entry name" value="Mur_ligase_C"/>
    <property type="match status" value="1"/>
</dbReference>
<evidence type="ECO:0000256" key="9">
    <source>
        <dbReference type="ARBA" id="ARBA00023316"/>
    </source>
</evidence>
<dbReference type="SUPFAM" id="SSF53623">
    <property type="entry name" value="MurD-like peptide ligases, catalytic domain"/>
    <property type="match status" value="1"/>
</dbReference>
<comment type="similarity">
    <text evidence="10">Belongs to the MurCDEF family. MurF subfamily.</text>
</comment>
<keyword evidence="4 10" id="KW-0547">Nucleotide-binding</keyword>
<evidence type="ECO:0000313" key="16">
    <source>
        <dbReference type="Proteomes" id="UP001501612"/>
    </source>
</evidence>
<accession>A0ABP5AH86</accession>
<dbReference type="InterPro" id="IPR005863">
    <property type="entry name" value="UDP-N-AcMur_synth"/>
</dbReference>
<dbReference type="GO" id="GO:0016874">
    <property type="term" value="F:ligase activity"/>
    <property type="evidence" value="ECO:0007669"/>
    <property type="project" value="UniProtKB-KW"/>
</dbReference>
<comment type="caution">
    <text evidence="15">The sequence shown here is derived from an EMBL/GenBank/DDBJ whole genome shotgun (WGS) entry which is preliminary data.</text>
</comment>
<comment type="subcellular location">
    <subcellularLocation>
        <location evidence="10 11">Cytoplasm</location>
    </subcellularLocation>
</comment>
<dbReference type="Gene3D" id="3.40.1390.10">
    <property type="entry name" value="MurE/MurF, N-terminal domain"/>
    <property type="match status" value="1"/>
</dbReference>
<organism evidence="15 16">
    <name type="scientific">Nocardioides lentus</name>
    <dbReference type="NCBI Taxonomy" id="338077"/>
    <lineage>
        <taxon>Bacteria</taxon>
        <taxon>Bacillati</taxon>
        <taxon>Actinomycetota</taxon>
        <taxon>Actinomycetes</taxon>
        <taxon>Propionibacteriales</taxon>
        <taxon>Nocardioidaceae</taxon>
        <taxon>Nocardioides</taxon>
    </lineage>
</organism>
<dbReference type="InterPro" id="IPR004101">
    <property type="entry name" value="Mur_ligase_C"/>
</dbReference>
<comment type="pathway">
    <text evidence="10 11">Cell wall biogenesis; peptidoglycan biosynthesis.</text>
</comment>
<reference evidence="16" key="1">
    <citation type="journal article" date="2019" name="Int. J. Syst. Evol. Microbiol.">
        <title>The Global Catalogue of Microorganisms (GCM) 10K type strain sequencing project: providing services to taxonomists for standard genome sequencing and annotation.</title>
        <authorList>
            <consortium name="The Broad Institute Genomics Platform"/>
            <consortium name="The Broad Institute Genome Sequencing Center for Infectious Disease"/>
            <person name="Wu L."/>
            <person name="Ma J."/>
        </authorList>
    </citation>
    <scope>NUCLEOTIDE SEQUENCE [LARGE SCALE GENOMIC DNA]</scope>
    <source>
        <strain evidence="16">JCM 14046</strain>
    </source>
</reference>